<dbReference type="PANTHER" id="PTHR10509:SF14">
    <property type="entry name" value="CAFFEOYL-COA O-METHYLTRANSFERASE 3-RELATED"/>
    <property type="match status" value="1"/>
</dbReference>
<protein>
    <submittedName>
        <fullName evidence="5">S-adenosyl-L-methionine-dependent methyltransferase</fullName>
    </submittedName>
</protein>
<dbReference type="PANTHER" id="PTHR10509">
    <property type="entry name" value="O-METHYLTRANSFERASE-RELATED"/>
    <property type="match status" value="1"/>
</dbReference>
<comment type="similarity">
    <text evidence="4">Belongs to the class I-like SAM-binding methyltransferase superfamily. Cation-dependent O-methyltransferase family.</text>
</comment>
<reference evidence="5 6" key="1">
    <citation type="journal article" date="2018" name="Nat. Ecol. Evol.">
        <title>Pezizomycetes genomes reveal the molecular basis of ectomycorrhizal truffle lifestyle.</title>
        <authorList>
            <person name="Murat C."/>
            <person name="Payen T."/>
            <person name="Noel B."/>
            <person name="Kuo A."/>
            <person name="Morin E."/>
            <person name="Chen J."/>
            <person name="Kohler A."/>
            <person name="Krizsan K."/>
            <person name="Balestrini R."/>
            <person name="Da Silva C."/>
            <person name="Montanini B."/>
            <person name="Hainaut M."/>
            <person name="Levati E."/>
            <person name="Barry K.W."/>
            <person name="Belfiori B."/>
            <person name="Cichocki N."/>
            <person name="Clum A."/>
            <person name="Dockter R.B."/>
            <person name="Fauchery L."/>
            <person name="Guy J."/>
            <person name="Iotti M."/>
            <person name="Le Tacon F."/>
            <person name="Lindquist E.A."/>
            <person name="Lipzen A."/>
            <person name="Malagnac F."/>
            <person name="Mello A."/>
            <person name="Molinier V."/>
            <person name="Miyauchi S."/>
            <person name="Poulain J."/>
            <person name="Riccioni C."/>
            <person name="Rubini A."/>
            <person name="Sitrit Y."/>
            <person name="Splivallo R."/>
            <person name="Traeger S."/>
            <person name="Wang M."/>
            <person name="Zifcakova L."/>
            <person name="Wipf D."/>
            <person name="Zambonelli A."/>
            <person name="Paolocci F."/>
            <person name="Nowrousian M."/>
            <person name="Ottonello S."/>
            <person name="Baldrian P."/>
            <person name="Spatafora J.W."/>
            <person name="Henrissat B."/>
            <person name="Nagy L.G."/>
            <person name="Aury J.M."/>
            <person name="Wincker P."/>
            <person name="Grigoriev I.V."/>
            <person name="Bonfante P."/>
            <person name="Martin F.M."/>
        </authorList>
    </citation>
    <scope>NUCLEOTIDE SEQUENCE [LARGE SCALE GENOMIC DNA]</scope>
    <source>
        <strain evidence="5 6">ATCC MYA-4762</strain>
    </source>
</reference>
<keyword evidence="1 5" id="KW-0489">Methyltransferase</keyword>
<evidence type="ECO:0000313" key="6">
    <source>
        <dbReference type="Proteomes" id="UP000267821"/>
    </source>
</evidence>
<keyword evidence="6" id="KW-1185">Reference proteome</keyword>
<gene>
    <name evidence="5" type="ORF">L211DRAFT_776045</name>
</gene>
<dbReference type="GO" id="GO:0032259">
    <property type="term" value="P:methylation"/>
    <property type="evidence" value="ECO:0007669"/>
    <property type="project" value="UniProtKB-KW"/>
</dbReference>
<dbReference type="GO" id="GO:0008757">
    <property type="term" value="F:S-adenosylmethionine-dependent methyltransferase activity"/>
    <property type="evidence" value="ECO:0007669"/>
    <property type="project" value="TreeGrafter"/>
</dbReference>
<sequence>MHFATELFPTAEVTEAQYNYAIQHSTAIAPHIDQHRAESIKWAEENDAETVMLVHDLEAQMLFWFTRMMGVKKVLEIGCFTGYSALCFAEGMKGVPDAEIITLDLPGISSDFARAAFEKYKTPAHPPITLIEGFAAETLPTLAGKQFDLIFIDADKPGYRNYLDIILNLNLLVPGGVIVADNILRRGLVADSSDRNPVTQEGPAVIAQAKTLDEFNKKVVSDVRLENVILPVFDGLNFVRLKKECA</sequence>
<keyword evidence="2 5" id="KW-0808">Transferase</keyword>
<evidence type="ECO:0000256" key="1">
    <source>
        <dbReference type="ARBA" id="ARBA00022603"/>
    </source>
</evidence>
<dbReference type="InterPro" id="IPR002935">
    <property type="entry name" value="SAM_O-MeTrfase"/>
</dbReference>
<organism evidence="5 6">
    <name type="scientific">Terfezia boudieri ATCC MYA-4762</name>
    <dbReference type="NCBI Taxonomy" id="1051890"/>
    <lineage>
        <taxon>Eukaryota</taxon>
        <taxon>Fungi</taxon>
        <taxon>Dikarya</taxon>
        <taxon>Ascomycota</taxon>
        <taxon>Pezizomycotina</taxon>
        <taxon>Pezizomycetes</taxon>
        <taxon>Pezizales</taxon>
        <taxon>Pezizaceae</taxon>
        <taxon>Terfezia</taxon>
    </lineage>
</organism>
<name>A0A3N4M3X7_9PEZI</name>
<proteinExistence type="inferred from homology"/>
<evidence type="ECO:0000256" key="3">
    <source>
        <dbReference type="ARBA" id="ARBA00022691"/>
    </source>
</evidence>
<keyword evidence="3" id="KW-0949">S-adenosyl-L-methionine</keyword>
<dbReference type="InterPro" id="IPR050362">
    <property type="entry name" value="Cation-dep_OMT"/>
</dbReference>
<dbReference type="CDD" id="cd02440">
    <property type="entry name" value="AdoMet_MTases"/>
    <property type="match status" value="1"/>
</dbReference>
<dbReference type="EMBL" id="ML121527">
    <property type="protein sequence ID" value="RPB29834.1"/>
    <property type="molecule type" value="Genomic_DNA"/>
</dbReference>
<evidence type="ECO:0000256" key="4">
    <source>
        <dbReference type="ARBA" id="ARBA00023453"/>
    </source>
</evidence>
<accession>A0A3N4M3X7</accession>
<dbReference type="SUPFAM" id="SSF53335">
    <property type="entry name" value="S-adenosyl-L-methionine-dependent methyltransferases"/>
    <property type="match status" value="1"/>
</dbReference>
<evidence type="ECO:0000256" key="2">
    <source>
        <dbReference type="ARBA" id="ARBA00022679"/>
    </source>
</evidence>
<dbReference type="InterPro" id="IPR029063">
    <property type="entry name" value="SAM-dependent_MTases_sf"/>
</dbReference>
<dbReference type="Proteomes" id="UP000267821">
    <property type="component" value="Unassembled WGS sequence"/>
</dbReference>
<dbReference type="STRING" id="1051890.A0A3N4M3X7"/>
<dbReference type="InParanoid" id="A0A3N4M3X7"/>
<dbReference type="GO" id="GO:0008171">
    <property type="term" value="F:O-methyltransferase activity"/>
    <property type="evidence" value="ECO:0007669"/>
    <property type="project" value="InterPro"/>
</dbReference>
<evidence type="ECO:0000313" key="5">
    <source>
        <dbReference type="EMBL" id="RPB29834.1"/>
    </source>
</evidence>
<dbReference type="OrthoDB" id="10251242at2759"/>
<dbReference type="Pfam" id="PF01596">
    <property type="entry name" value="Methyltransf_3"/>
    <property type="match status" value="1"/>
</dbReference>
<dbReference type="AlphaFoldDB" id="A0A3N4M3X7"/>
<dbReference type="PROSITE" id="PS51682">
    <property type="entry name" value="SAM_OMT_I"/>
    <property type="match status" value="1"/>
</dbReference>
<dbReference type="Gene3D" id="3.40.50.150">
    <property type="entry name" value="Vaccinia Virus protein VP39"/>
    <property type="match status" value="1"/>
</dbReference>